<dbReference type="GO" id="GO:0005886">
    <property type="term" value="C:plasma membrane"/>
    <property type="evidence" value="ECO:0007669"/>
    <property type="project" value="UniProtKB-SubCell"/>
</dbReference>
<feature type="transmembrane region" description="Helical" evidence="8">
    <location>
        <begin position="170"/>
        <end position="190"/>
    </location>
</feature>
<comment type="subcellular location">
    <subcellularLocation>
        <location evidence="1 8">Cell membrane</location>
        <topology evidence="1 8">Multi-pass membrane protein</topology>
    </subcellularLocation>
</comment>
<dbReference type="GO" id="GO:0043025">
    <property type="term" value="C:neuronal cell body"/>
    <property type="evidence" value="ECO:0007669"/>
    <property type="project" value="TreeGrafter"/>
</dbReference>
<evidence type="ECO:0000256" key="8">
    <source>
        <dbReference type="RuleBase" id="RU363108"/>
    </source>
</evidence>
<organism evidence="9 10">
    <name type="scientific">Tenebrio molitor</name>
    <name type="common">Yellow mealworm beetle</name>
    <dbReference type="NCBI Taxonomy" id="7067"/>
    <lineage>
        <taxon>Eukaryota</taxon>
        <taxon>Metazoa</taxon>
        <taxon>Ecdysozoa</taxon>
        <taxon>Arthropoda</taxon>
        <taxon>Hexapoda</taxon>
        <taxon>Insecta</taxon>
        <taxon>Pterygota</taxon>
        <taxon>Neoptera</taxon>
        <taxon>Endopterygota</taxon>
        <taxon>Coleoptera</taxon>
        <taxon>Polyphaga</taxon>
        <taxon>Cucujiformia</taxon>
        <taxon>Tenebrionidae</taxon>
        <taxon>Tenebrio</taxon>
    </lineage>
</organism>
<evidence type="ECO:0000256" key="4">
    <source>
        <dbReference type="ARBA" id="ARBA00022989"/>
    </source>
</evidence>
<dbReference type="EMBL" id="JABDTM020009084">
    <property type="protein sequence ID" value="KAH0821195.1"/>
    <property type="molecule type" value="Genomic_DNA"/>
</dbReference>
<keyword evidence="4 8" id="KW-1133">Transmembrane helix</keyword>
<evidence type="ECO:0000256" key="2">
    <source>
        <dbReference type="ARBA" id="ARBA00022475"/>
    </source>
</evidence>
<gene>
    <name evidence="9" type="ORF">GEV33_001596</name>
</gene>
<name>A0A8J6LGP7_TENMO</name>
<keyword evidence="6 8" id="KW-0675">Receptor</keyword>
<dbReference type="Pfam" id="PF08395">
    <property type="entry name" value="7tm_7"/>
    <property type="match status" value="1"/>
</dbReference>
<feature type="transmembrane region" description="Helical" evidence="8">
    <location>
        <begin position="276"/>
        <end position="299"/>
    </location>
</feature>
<feature type="transmembrane region" description="Helical" evidence="8">
    <location>
        <begin position="6"/>
        <end position="26"/>
    </location>
</feature>
<keyword evidence="10" id="KW-1185">Reference proteome</keyword>
<evidence type="ECO:0000313" key="10">
    <source>
        <dbReference type="Proteomes" id="UP000719412"/>
    </source>
</evidence>
<dbReference type="PANTHER" id="PTHR21143:SF133">
    <property type="entry name" value="GUSTATORY AND PHEROMONE RECEPTOR 32A-RELATED"/>
    <property type="match status" value="1"/>
</dbReference>
<reference evidence="9" key="1">
    <citation type="journal article" date="2020" name="J Insects Food Feed">
        <title>The yellow mealworm (Tenebrio molitor) genome: a resource for the emerging insects as food and feed industry.</title>
        <authorList>
            <person name="Eriksson T."/>
            <person name="Andere A."/>
            <person name="Kelstrup H."/>
            <person name="Emery V."/>
            <person name="Picard C."/>
        </authorList>
    </citation>
    <scope>NUCLEOTIDE SEQUENCE</scope>
    <source>
        <strain evidence="9">Stoneville</strain>
        <tissue evidence="9">Whole head</tissue>
    </source>
</reference>
<evidence type="ECO:0000313" key="9">
    <source>
        <dbReference type="EMBL" id="KAH0821195.1"/>
    </source>
</evidence>
<comment type="caution">
    <text evidence="9">The sequence shown here is derived from an EMBL/GenBank/DDBJ whole genome shotgun (WGS) entry which is preliminary data.</text>
</comment>
<comment type="function">
    <text evidence="8">Gustatory receptor which mediates acceptance or avoidance behavior, depending on its substrates.</text>
</comment>
<dbReference type="GO" id="GO:0008049">
    <property type="term" value="P:male courtship behavior"/>
    <property type="evidence" value="ECO:0007669"/>
    <property type="project" value="TreeGrafter"/>
</dbReference>
<feature type="transmembrane region" description="Helical" evidence="8">
    <location>
        <begin position="38"/>
        <end position="59"/>
    </location>
</feature>
<keyword evidence="3 8" id="KW-0812">Transmembrane</keyword>
<evidence type="ECO:0000256" key="5">
    <source>
        <dbReference type="ARBA" id="ARBA00023136"/>
    </source>
</evidence>
<protein>
    <recommendedName>
        <fullName evidence="8">Gustatory receptor</fullName>
    </recommendedName>
</protein>
<feature type="transmembrane region" description="Helical" evidence="8">
    <location>
        <begin position="240"/>
        <end position="264"/>
    </location>
</feature>
<keyword evidence="2 8" id="KW-1003">Cell membrane</keyword>
<reference evidence="9" key="2">
    <citation type="submission" date="2021-08" db="EMBL/GenBank/DDBJ databases">
        <authorList>
            <person name="Eriksson T."/>
        </authorList>
    </citation>
    <scope>NUCLEOTIDE SEQUENCE</scope>
    <source>
        <strain evidence="9">Stoneville</strain>
        <tissue evidence="9">Whole head</tissue>
    </source>
</reference>
<dbReference type="GO" id="GO:0030425">
    <property type="term" value="C:dendrite"/>
    <property type="evidence" value="ECO:0007669"/>
    <property type="project" value="TreeGrafter"/>
</dbReference>
<dbReference type="GO" id="GO:0007165">
    <property type="term" value="P:signal transduction"/>
    <property type="evidence" value="ECO:0007669"/>
    <property type="project" value="UniProtKB-KW"/>
</dbReference>
<evidence type="ECO:0000256" key="3">
    <source>
        <dbReference type="ARBA" id="ARBA00022692"/>
    </source>
</evidence>
<evidence type="ECO:0000256" key="6">
    <source>
        <dbReference type="ARBA" id="ARBA00023170"/>
    </source>
</evidence>
<keyword evidence="7 8" id="KW-0807">Transducer</keyword>
<dbReference type="GO" id="GO:0007635">
    <property type="term" value="P:chemosensory behavior"/>
    <property type="evidence" value="ECO:0007669"/>
    <property type="project" value="TreeGrafter"/>
</dbReference>
<dbReference type="PANTHER" id="PTHR21143">
    <property type="entry name" value="INVERTEBRATE GUSTATORY RECEPTOR"/>
    <property type="match status" value="1"/>
</dbReference>
<dbReference type="AlphaFoldDB" id="A0A8J6LGP7"/>
<feature type="transmembrane region" description="Helical" evidence="8">
    <location>
        <begin position="356"/>
        <end position="374"/>
    </location>
</feature>
<dbReference type="InterPro" id="IPR013604">
    <property type="entry name" value="7TM_chemorcpt"/>
</dbReference>
<evidence type="ECO:0000256" key="7">
    <source>
        <dbReference type="ARBA" id="ARBA00023224"/>
    </source>
</evidence>
<sequence>MLACRNIYETLRFLFFVSKIFGLAPLRFDLSSSRPDRFAILWSIFVLCLTIAFVIYVTSLEVLVQYSVIVEIVETVEEFLENLISITMILLMILNRNKIVNVTKNLSQFDNRIRNVSILPRLRTSNRKIFRFTVAAITMIFFSVALKHIIIFSFVEEKGPNSFLYNARSAISFFVYSLVLVQFCALTLVLKQKFETLNYHLLSIDFEIKHNAHKLNSRKLKFVSQLHYHLTNTSFTLNKIFSIPVLLTTLLQLVILVTALFFLIESLFINGDTAAVGLICQNSADVAFYFILSSTLIFVSSRTMEEARKSAIILHVIMTRSLSEETQLSAVNFSLQLMHHCVRFTVSNLFVIDESLIHSVLATVCAYLVIVIQFELGDKKINHK</sequence>
<dbReference type="GO" id="GO:0050909">
    <property type="term" value="P:sensory perception of taste"/>
    <property type="evidence" value="ECO:0007669"/>
    <property type="project" value="InterPro"/>
</dbReference>
<feature type="transmembrane region" description="Helical" evidence="8">
    <location>
        <begin position="129"/>
        <end position="150"/>
    </location>
</feature>
<dbReference type="Proteomes" id="UP000719412">
    <property type="component" value="Unassembled WGS sequence"/>
</dbReference>
<comment type="similarity">
    <text evidence="8">Belongs to the insect chemoreceptor superfamily. Gustatory receptor (GR) family.</text>
</comment>
<proteinExistence type="inferred from homology"/>
<dbReference type="GO" id="GO:0030424">
    <property type="term" value="C:axon"/>
    <property type="evidence" value="ECO:0007669"/>
    <property type="project" value="TreeGrafter"/>
</dbReference>
<keyword evidence="5 8" id="KW-0472">Membrane</keyword>
<accession>A0A8J6LGP7</accession>
<evidence type="ECO:0000256" key="1">
    <source>
        <dbReference type="ARBA" id="ARBA00004651"/>
    </source>
</evidence>